<evidence type="ECO:0000256" key="1">
    <source>
        <dbReference type="SAM" id="Phobius"/>
    </source>
</evidence>
<dbReference type="EMBL" id="FUWY01000002">
    <property type="protein sequence ID" value="SJZ53164.1"/>
    <property type="molecule type" value="Genomic_DNA"/>
</dbReference>
<reference evidence="3" key="1">
    <citation type="submission" date="2017-02" db="EMBL/GenBank/DDBJ databases">
        <authorList>
            <person name="Varghese N."/>
            <person name="Submissions S."/>
        </authorList>
    </citation>
    <scope>NUCLEOTIDE SEQUENCE [LARGE SCALE GENOMIC DNA]</scope>
    <source>
        <strain evidence="3">ATCC 25662</strain>
    </source>
</reference>
<feature type="transmembrane region" description="Helical" evidence="1">
    <location>
        <begin position="69"/>
        <end position="92"/>
    </location>
</feature>
<sequence>MTSLNKRESYFDGSLLGLVGINIITVLLAVITIGIAYPWIICIKLRWVASHTVIEGKRLAFIGTGLDLFWTWLVWLLLTLVTFGIYAFWVVIKMKQWEVKNTVFEEIE</sequence>
<keyword evidence="3" id="KW-1185">Reference proteome</keyword>
<gene>
    <name evidence="2" type="ORF">SAMN02745191_0854</name>
</gene>
<dbReference type="RefSeq" id="WP_078711285.1">
    <property type="nucleotide sequence ID" value="NZ_FUWY01000002.1"/>
</dbReference>
<keyword evidence="1" id="KW-0812">Transmembrane</keyword>
<feature type="transmembrane region" description="Helical" evidence="1">
    <location>
        <begin position="15"/>
        <end position="40"/>
    </location>
</feature>
<keyword evidence="1" id="KW-1133">Transmembrane helix</keyword>
<dbReference type="OrthoDB" id="637345at2"/>
<keyword evidence="1" id="KW-0472">Membrane</keyword>
<evidence type="ECO:0000313" key="3">
    <source>
        <dbReference type="Proteomes" id="UP000243297"/>
    </source>
</evidence>
<dbReference type="Proteomes" id="UP000243297">
    <property type="component" value="Unassembled WGS sequence"/>
</dbReference>
<dbReference type="InterPro" id="IPR010295">
    <property type="entry name" value="DUF898"/>
</dbReference>
<protein>
    <recommendedName>
        <fullName evidence="4">DUF898 domain-containing protein</fullName>
    </recommendedName>
</protein>
<evidence type="ECO:0008006" key="4">
    <source>
        <dbReference type="Google" id="ProtNLM"/>
    </source>
</evidence>
<name>A0A1T4LFB6_9FIRM</name>
<organism evidence="2 3">
    <name type="scientific">Anaerorhabdus furcosa</name>
    <dbReference type="NCBI Taxonomy" id="118967"/>
    <lineage>
        <taxon>Bacteria</taxon>
        <taxon>Bacillati</taxon>
        <taxon>Bacillota</taxon>
        <taxon>Erysipelotrichia</taxon>
        <taxon>Erysipelotrichales</taxon>
        <taxon>Erysipelotrichaceae</taxon>
        <taxon>Anaerorhabdus</taxon>
    </lineage>
</organism>
<accession>A0A1T4LFB6</accession>
<evidence type="ECO:0000313" key="2">
    <source>
        <dbReference type="EMBL" id="SJZ53164.1"/>
    </source>
</evidence>
<dbReference type="Pfam" id="PF05987">
    <property type="entry name" value="DUF898"/>
    <property type="match status" value="1"/>
</dbReference>
<proteinExistence type="predicted"/>
<dbReference type="AlphaFoldDB" id="A0A1T4LFB6"/>